<protein>
    <recommendedName>
        <fullName evidence="2">SHOCT domain-containing protein</fullName>
    </recommendedName>
</protein>
<keyword evidence="1" id="KW-0472">Membrane</keyword>
<dbReference type="EMBL" id="AAUW01000046">
    <property type="protein sequence ID" value="EAV40099.1"/>
    <property type="molecule type" value="Genomic_DNA"/>
</dbReference>
<organism evidence="3 4">
    <name type="scientific">Roseibium aggregatum (strain ATCC 25650 / DSM 13394 / JCM 20685 / NBRC 16684 / NCIMB 2208 / IAM 12614 / B1)</name>
    <name type="common">Stappia aggregata</name>
    <dbReference type="NCBI Taxonomy" id="384765"/>
    <lineage>
        <taxon>Bacteria</taxon>
        <taxon>Pseudomonadati</taxon>
        <taxon>Pseudomonadota</taxon>
        <taxon>Alphaproteobacteria</taxon>
        <taxon>Hyphomicrobiales</taxon>
        <taxon>Stappiaceae</taxon>
        <taxon>Roseibium</taxon>
    </lineage>
</organism>
<keyword evidence="1" id="KW-0812">Transmembrane</keyword>
<keyword evidence="1" id="KW-1133">Transmembrane helix</keyword>
<reference evidence="3 4" key="1">
    <citation type="submission" date="2006-05" db="EMBL/GenBank/DDBJ databases">
        <authorList>
            <person name="King G."/>
            <person name="Ferriera S."/>
            <person name="Johnson J."/>
            <person name="Kravitz S."/>
            <person name="Beeson K."/>
            <person name="Sutton G."/>
            <person name="Rogers Y.-H."/>
            <person name="Friedman R."/>
            <person name="Frazier M."/>
            <person name="Venter J.C."/>
        </authorList>
    </citation>
    <scope>NUCLEOTIDE SEQUENCE [LARGE SCALE GENOMIC DNA]</scope>
    <source>
        <strain evidence="4">ATCC 25650 / DSM 13394 / JCM 20685 / NBRC 16684 / NCIMB 2208 / IAM 12614 / B1</strain>
    </source>
</reference>
<dbReference type="AlphaFoldDB" id="A0P4D7"/>
<feature type="transmembrane region" description="Helical" evidence="1">
    <location>
        <begin position="39"/>
        <end position="61"/>
    </location>
</feature>
<gene>
    <name evidence="3" type="ORF">SIAM614_31626</name>
</gene>
<dbReference type="Proteomes" id="UP000004848">
    <property type="component" value="Unassembled WGS sequence"/>
</dbReference>
<sequence>MKNQGALMGKLIAGSFLFIGGFISTLTIAFSIVGIPMMLAGLALGVAGFASLGVSAAKAGIATGKAVQAMQNAPASKALPGGANAGLSVADEIAKLASLREAGHLTQEEFDQKKTQLLS</sequence>
<dbReference type="Pfam" id="PF09851">
    <property type="entry name" value="SHOCT"/>
    <property type="match status" value="1"/>
</dbReference>
<dbReference type="InterPro" id="IPR018649">
    <property type="entry name" value="SHOCT"/>
</dbReference>
<evidence type="ECO:0000259" key="2">
    <source>
        <dbReference type="Pfam" id="PF09851"/>
    </source>
</evidence>
<comment type="caution">
    <text evidence="3">The sequence shown here is derived from an EMBL/GenBank/DDBJ whole genome shotgun (WGS) entry which is preliminary data.</text>
</comment>
<evidence type="ECO:0000313" key="4">
    <source>
        <dbReference type="Proteomes" id="UP000004848"/>
    </source>
</evidence>
<dbReference type="eggNOG" id="ENOG50343HM">
    <property type="taxonomic scope" value="Bacteria"/>
</dbReference>
<evidence type="ECO:0000313" key="3">
    <source>
        <dbReference type="EMBL" id="EAV40099.1"/>
    </source>
</evidence>
<evidence type="ECO:0000256" key="1">
    <source>
        <dbReference type="SAM" id="Phobius"/>
    </source>
</evidence>
<name>A0P4D7_ROSAI</name>
<feature type="transmembrane region" description="Helical" evidence="1">
    <location>
        <begin position="12"/>
        <end position="33"/>
    </location>
</feature>
<proteinExistence type="predicted"/>
<accession>A0P4D7</accession>
<feature type="domain" description="SHOCT" evidence="2">
    <location>
        <begin position="91"/>
        <end position="118"/>
    </location>
</feature>